<reference evidence="1 2" key="1">
    <citation type="submission" date="2016-06" db="EMBL/GenBank/DDBJ databases">
        <title>Comparative genomics of the ectomycorrhizal sister species Rhizopogon vinicolor and Rhizopogon vesiculosus (Basidiomycota: Boletales) reveals a divergence of the mating type B locus.</title>
        <authorList>
            <consortium name="DOE Joint Genome Institute"/>
            <person name="Mujic A.B."/>
            <person name="Kuo A."/>
            <person name="Tritt A."/>
            <person name="Lipzen A."/>
            <person name="Chen C."/>
            <person name="Johnson J."/>
            <person name="Sharma A."/>
            <person name="Barry K."/>
            <person name="Grigoriev I.V."/>
            <person name="Spatafora J.W."/>
        </authorList>
    </citation>
    <scope>NUCLEOTIDE SEQUENCE [LARGE SCALE GENOMIC DNA]</scope>
    <source>
        <strain evidence="1 2">AM-OR11-026</strain>
    </source>
</reference>
<gene>
    <name evidence="1" type="ORF">K503DRAFT_745403</name>
</gene>
<proteinExistence type="predicted"/>
<sequence length="57" mass="6678">MTDQRITVELKNELSITRVLVLLDQFLNIRPDWITVLDKAKHSHILKACFSVQPLYL</sequence>
<dbReference type="InParanoid" id="A0A1B7MT74"/>
<dbReference type="Gene3D" id="2.30.30.100">
    <property type="match status" value="1"/>
</dbReference>
<evidence type="ECO:0000313" key="1">
    <source>
        <dbReference type="EMBL" id="OAX35795.1"/>
    </source>
</evidence>
<dbReference type="SUPFAM" id="SSF50182">
    <property type="entry name" value="Sm-like ribonucleoproteins"/>
    <property type="match status" value="1"/>
</dbReference>
<dbReference type="OrthoDB" id="10256176at2759"/>
<organism evidence="1 2">
    <name type="scientific">Rhizopogon vinicolor AM-OR11-026</name>
    <dbReference type="NCBI Taxonomy" id="1314800"/>
    <lineage>
        <taxon>Eukaryota</taxon>
        <taxon>Fungi</taxon>
        <taxon>Dikarya</taxon>
        <taxon>Basidiomycota</taxon>
        <taxon>Agaricomycotina</taxon>
        <taxon>Agaricomycetes</taxon>
        <taxon>Agaricomycetidae</taxon>
        <taxon>Boletales</taxon>
        <taxon>Suillineae</taxon>
        <taxon>Rhizopogonaceae</taxon>
        <taxon>Rhizopogon</taxon>
    </lineage>
</organism>
<dbReference type="Proteomes" id="UP000092154">
    <property type="component" value="Unassembled WGS sequence"/>
</dbReference>
<dbReference type="EMBL" id="KV448467">
    <property type="protein sequence ID" value="OAX35795.1"/>
    <property type="molecule type" value="Genomic_DNA"/>
</dbReference>
<protein>
    <submittedName>
        <fullName evidence="1">Uncharacterized protein</fullName>
    </submittedName>
</protein>
<evidence type="ECO:0000313" key="2">
    <source>
        <dbReference type="Proteomes" id="UP000092154"/>
    </source>
</evidence>
<name>A0A1B7MT74_9AGAM</name>
<dbReference type="AlphaFoldDB" id="A0A1B7MT74"/>
<dbReference type="InterPro" id="IPR010920">
    <property type="entry name" value="LSM_dom_sf"/>
</dbReference>
<keyword evidence="2" id="KW-1185">Reference proteome</keyword>
<accession>A0A1B7MT74</accession>
<dbReference type="STRING" id="1314800.A0A1B7MT74"/>